<keyword evidence="2" id="KW-1185">Reference proteome</keyword>
<name>A0ACB9TMS5_HOLOL</name>
<dbReference type="Proteomes" id="UP001056778">
    <property type="component" value="Chromosome 2"/>
</dbReference>
<proteinExistence type="predicted"/>
<gene>
    <name evidence="1" type="ORF">MML48_2g00016067</name>
</gene>
<sequence>MTELISACANMNSNISSHIQRVRILYKTILKLHRGLPVEVQPLGNSYAKQEFKRHKKCTPEQAAVFMNEWTDYALTLAKQIGIRGPKTRFKEVGRSLSEQELKYFRDEQVQQLYELMVTASNSVNSKTKT</sequence>
<reference evidence="1" key="1">
    <citation type="submission" date="2022-04" db="EMBL/GenBank/DDBJ databases">
        <title>Chromosome-scale genome assembly of Holotrichia oblita Faldermann.</title>
        <authorList>
            <person name="Rongchong L."/>
        </authorList>
    </citation>
    <scope>NUCLEOTIDE SEQUENCE</scope>
    <source>
        <strain evidence="1">81SQS9</strain>
    </source>
</reference>
<evidence type="ECO:0000313" key="2">
    <source>
        <dbReference type="Proteomes" id="UP001056778"/>
    </source>
</evidence>
<protein>
    <submittedName>
        <fullName evidence="1">Dc11 acn9</fullName>
    </submittedName>
</protein>
<dbReference type="EMBL" id="CM043016">
    <property type="protein sequence ID" value="KAI4468101.1"/>
    <property type="molecule type" value="Genomic_DNA"/>
</dbReference>
<organism evidence="1 2">
    <name type="scientific">Holotrichia oblita</name>
    <name type="common">Chafer beetle</name>
    <dbReference type="NCBI Taxonomy" id="644536"/>
    <lineage>
        <taxon>Eukaryota</taxon>
        <taxon>Metazoa</taxon>
        <taxon>Ecdysozoa</taxon>
        <taxon>Arthropoda</taxon>
        <taxon>Hexapoda</taxon>
        <taxon>Insecta</taxon>
        <taxon>Pterygota</taxon>
        <taxon>Neoptera</taxon>
        <taxon>Endopterygota</taxon>
        <taxon>Coleoptera</taxon>
        <taxon>Polyphaga</taxon>
        <taxon>Scarabaeiformia</taxon>
        <taxon>Scarabaeidae</taxon>
        <taxon>Melolonthinae</taxon>
        <taxon>Holotrichia</taxon>
    </lineage>
</organism>
<evidence type="ECO:0000313" key="1">
    <source>
        <dbReference type="EMBL" id="KAI4468101.1"/>
    </source>
</evidence>
<accession>A0ACB9TMS5</accession>
<comment type="caution">
    <text evidence="1">The sequence shown here is derived from an EMBL/GenBank/DDBJ whole genome shotgun (WGS) entry which is preliminary data.</text>
</comment>